<reference evidence="1 2" key="1">
    <citation type="submission" date="2018-06" db="EMBL/GenBank/DDBJ databases">
        <title>Genomic Encyclopedia of Type Strains, Phase III (KMG-III): the genomes of soil and plant-associated and newly described type strains.</title>
        <authorList>
            <person name="Whitman W."/>
        </authorList>
    </citation>
    <scope>NUCLEOTIDE SEQUENCE [LARGE SCALE GENOMIC DNA]</scope>
    <source>
        <strain evidence="1 2">CECT 7945</strain>
    </source>
</reference>
<name>A0A2V4XS92_9FLAO</name>
<dbReference type="AlphaFoldDB" id="A0A2V4XS92"/>
<keyword evidence="2" id="KW-1185">Reference proteome</keyword>
<dbReference type="Proteomes" id="UP000248054">
    <property type="component" value="Unassembled WGS sequence"/>
</dbReference>
<accession>A0A2V4XS92</accession>
<dbReference type="OrthoDB" id="1496177at2"/>
<sequence length="71" mass="8175">MNTRKGTIKKNTDYSKIRVTSNGAFYMRSEDIFNNKTESLSLLSKLSKALDRYKSNQTNSIAKTKLRVKQI</sequence>
<protein>
    <submittedName>
        <fullName evidence="1">Uncharacterized protein</fullName>
    </submittedName>
</protein>
<evidence type="ECO:0000313" key="2">
    <source>
        <dbReference type="Proteomes" id="UP000248054"/>
    </source>
</evidence>
<organism evidence="1 2">
    <name type="scientific">Winogradskyella epiphytica</name>
    <dbReference type="NCBI Taxonomy" id="262005"/>
    <lineage>
        <taxon>Bacteria</taxon>
        <taxon>Pseudomonadati</taxon>
        <taxon>Bacteroidota</taxon>
        <taxon>Flavobacteriia</taxon>
        <taxon>Flavobacteriales</taxon>
        <taxon>Flavobacteriaceae</taxon>
        <taxon>Winogradskyella</taxon>
    </lineage>
</organism>
<proteinExistence type="predicted"/>
<dbReference type="EMBL" id="QJTD01000003">
    <property type="protein sequence ID" value="PYE80931.1"/>
    <property type="molecule type" value="Genomic_DNA"/>
</dbReference>
<evidence type="ECO:0000313" key="1">
    <source>
        <dbReference type="EMBL" id="PYE80931.1"/>
    </source>
</evidence>
<comment type="caution">
    <text evidence="1">The sequence shown here is derived from an EMBL/GenBank/DDBJ whole genome shotgun (WGS) entry which is preliminary data.</text>
</comment>
<dbReference type="RefSeq" id="WP_110475555.1">
    <property type="nucleotide sequence ID" value="NZ_BMWQ01000003.1"/>
</dbReference>
<gene>
    <name evidence="1" type="ORF">DFQ11_10311</name>
</gene>